<dbReference type="KEGG" id="scl:sce6764"/>
<dbReference type="PROSITE" id="PS50801">
    <property type="entry name" value="STAS"/>
    <property type="match status" value="1"/>
</dbReference>
<evidence type="ECO:0000313" key="5">
    <source>
        <dbReference type="EMBL" id="CAN96933.1"/>
    </source>
</evidence>
<dbReference type="InterPro" id="IPR003018">
    <property type="entry name" value="GAF"/>
</dbReference>
<dbReference type="PANTHER" id="PTHR33745:SF3">
    <property type="entry name" value="RSBT CO-ANTAGONIST PROTEIN RSBRC"/>
    <property type="match status" value="1"/>
</dbReference>
<dbReference type="eggNOG" id="COG5000">
    <property type="taxonomic scope" value="Bacteria"/>
</dbReference>
<dbReference type="Pfam" id="PF01740">
    <property type="entry name" value="STAS"/>
    <property type="match status" value="1"/>
</dbReference>
<organism evidence="5 6">
    <name type="scientific">Sorangium cellulosum (strain So ce56)</name>
    <name type="common">Polyangium cellulosum (strain So ce56)</name>
    <dbReference type="NCBI Taxonomy" id="448385"/>
    <lineage>
        <taxon>Bacteria</taxon>
        <taxon>Pseudomonadati</taxon>
        <taxon>Myxococcota</taxon>
        <taxon>Polyangia</taxon>
        <taxon>Polyangiales</taxon>
        <taxon>Polyangiaceae</taxon>
        <taxon>Sorangium</taxon>
    </lineage>
</organism>
<evidence type="ECO:0000259" key="4">
    <source>
        <dbReference type="PROSITE" id="PS50801"/>
    </source>
</evidence>
<dbReference type="SUPFAM" id="SSF55785">
    <property type="entry name" value="PYP-like sensor domain (PAS domain)"/>
    <property type="match status" value="1"/>
</dbReference>
<feature type="domain" description="STAS" evidence="4">
    <location>
        <begin position="364"/>
        <end position="465"/>
    </location>
</feature>
<dbReference type="InterPro" id="IPR002645">
    <property type="entry name" value="STAS_dom"/>
</dbReference>
<accession>A9GTD5</accession>
<feature type="domain" description="PAC" evidence="3">
    <location>
        <begin position="285"/>
        <end position="337"/>
    </location>
</feature>
<dbReference type="PANTHER" id="PTHR33745">
    <property type="entry name" value="RSBT ANTAGONIST PROTEIN RSBS-RELATED"/>
    <property type="match status" value="1"/>
</dbReference>
<dbReference type="EMBL" id="AM746676">
    <property type="protein sequence ID" value="CAN96933.1"/>
    <property type="molecule type" value="Genomic_DNA"/>
</dbReference>
<dbReference type="PROSITE" id="PS50113">
    <property type="entry name" value="PAC"/>
    <property type="match status" value="1"/>
</dbReference>
<proteinExistence type="predicted"/>
<dbReference type="InterPro" id="IPR013656">
    <property type="entry name" value="PAS_4"/>
</dbReference>
<dbReference type="STRING" id="448385.sce6764"/>
<dbReference type="BioCyc" id="SCEL448385:SCE_RS34705-MONOMER"/>
<dbReference type="SUPFAM" id="SSF52091">
    <property type="entry name" value="SpoIIaa-like"/>
    <property type="match status" value="1"/>
</dbReference>
<dbReference type="Pfam" id="PF08448">
    <property type="entry name" value="PAS_4"/>
    <property type="match status" value="1"/>
</dbReference>
<evidence type="ECO:0000259" key="2">
    <source>
        <dbReference type="PROSITE" id="PS50112"/>
    </source>
</evidence>
<evidence type="ECO:0000259" key="3">
    <source>
        <dbReference type="PROSITE" id="PS50113"/>
    </source>
</evidence>
<gene>
    <name evidence="5" type="ordered locus">sce6764</name>
</gene>
<dbReference type="SUPFAM" id="SSF55781">
    <property type="entry name" value="GAF domain-like"/>
    <property type="match status" value="1"/>
</dbReference>
<dbReference type="Gene3D" id="3.30.450.40">
    <property type="match status" value="1"/>
</dbReference>
<reference evidence="5 6" key="1">
    <citation type="journal article" date="2007" name="Nat. Biotechnol.">
        <title>Complete genome sequence of the myxobacterium Sorangium cellulosum.</title>
        <authorList>
            <person name="Schneiker S."/>
            <person name="Perlova O."/>
            <person name="Kaiser O."/>
            <person name="Gerth K."/>
            <person name="Alici A."/>
            <person name="Altmeyer M.O."/>
            <person name="Bartels D."/>
            <person name="Bekel T."/>
            <person name="Beyer S."/>
            <person name="Bode E."/>
            <person name="Bode H.B."/>
            <person name="Bolten C.J."/>
            <person name="Choudhuri J.V."/>
            <person name="Doss S."/>
            <person name="Elnakady Y.A."/>
            <person name="Frank B."/>
            <person name="Gaigalat L."/>
            <person name="Goesmann A."/>
            <person name="Groeger C."/>
            <person name="Gross F."/>
            <person name="Jelsbak L."/>
            <person name="Jelsbak L."/>
            <person name="Kalinowski J."/>
            <person name="Kegler C."/>
            <person name="Knauber T."/>
            <person name="Konietzny S."/>
            <person name="Kopp M."/>
            <person name="Krause L."/>
            <person name="Krug D."/>
            <person name="Linke B."/>
            <person name="Mahmud T."/>
            <person name="Martinez-Arias R."/>
            <person name="McHardy A.C."/>
            <person name="Merai M."/>
            <person name="Meyer F."/>
            <person name="Mormann S."/>
            <person name="Munoz-Dorado J."/>
            <person name="Perez J."/>
            <person name="Pradella S."/>
            <person name="Rachid S."/>
            <person name="Raddatz G."/>
            <person name="Rosenau F."/>
            <person name="Rueckert C."/>
            <person name="Sasse F."/>
            <person name="Scharfe M."/>
            <person name="Schuster S.C."/>
            <person name="Suen G."/>
            <person name="Treuner-Lange A."/>
            <person name="Velicer G.J."/>
            <person name="Vorholter F.-J."/>
            <person name="Weissman K.J."/>
            <person name="Welch R.D."/>
            <person name="Wenzel S.C."/>
            <person name="Whitworth D.E."/>
            <person name="Wilhelm S."/>
            <person name="Wittmann C."/>
            <person name="Bloecker H."/>
            <person name="Puehler A."/>
            <person name="Mueller R."/>
        </authorList>
    </citation>
    <scope>NUCLEOTIDE SEQUENCE [LARGE SCALE GENOMIC DNA]</scope>
    <source>
        <strain evidence="6">So ce56</strain>
    </source>
</reference>
<keyword evidence="1" id="KW-0597">Phosphoprotein</keyword>
<keyword evidence="6" id="KW-1185">Reference proteome</keyword>
<dbReference type="CDD" id="cd07041">
    <property type="entry name" value="STAS_RsbR_RsbS_like"/>
    <property type="match status" value="1"/>
</dbReference>
<dbReference type="InterPro" id="IPR051932">
    <property type="entry name" value="Bact_StressResp_Reg"/>
</dbReference>
<dbReference type="eggNOG" id="COG1366">
    <property type="taxonomic scope" value="Bacteria"/>
</dbReference>
<dbReference type="SMART" id="SM00091">
    <property type="entry name" value="PAS"/>
    <property type="match status" value="1"/>
</dbReference>
<dbReference type="HOGENOM" id="CLU_623891_0_0_7"/>
<dbReference type="InterPro" id="IPR036513">
    <property type="entry name" value="STAS_dom_sf"/>
</dbReference>
<dbReference type="Gene3D" id="3.30.450.20">
    <property type="entry name" value="PAS domain"/>
    <property type="match status" value="1"/>
</dbReference>
<protein>
    <submittedName>
        <fullName evidence="5">Anti-anti sigma factor protein</fullName>
    </submittedName>
</protein>
<evidence type="ECO:0000256" key="1">
    <source>
        <dbReference type="ARBA" id="ARBA00022553"/>
    </source>
</evidence>
<dbReference type="InterPro" id="IPR029016">
    <property type="entry name" value="GAF-like_dom_sf"/>
</dbReference>
<dbReference type="CDD" id="cd00130">
    <property type="entry name" value="PAS"/>
    <property type="match status" value="1"/>
</dbReference>
<name>A9GTD5_SORC5</name>
<dbReference type="InterPro" id="IPR035965">
    <property type="entry name" value="PAS-like_dom_sf"/>
</dbReference>
<dbReference type="eggNOG" id="COG2203">
    <property type="taxonomic scope" value="Bacteria"/>
</dbReference>
<dbReference type="InterPro" id="IPR000014">
    <property type="entry name" value="PAS"/>
</dbReference>
<dbReference type="PROSITE" id="PS50112">
    <property type="entry name" value="PAS"/>
    <property type="match status" value="1"/>
</dbReference>
<evidence type="ECO:0000313" key="6">
    <source>
        <dbReference type="Proteomes" id="UP000002139"/>
    </source>
</evidence>
<dbReference type="Pfam" id="PF13185">
    <property type="entry name" value="GAF_2"/>
    <property type="match status" value="1"/>
</dbReference>
<dbReference type="Proteomes" id="UP000002139">
    <property type="component" value="Chromosome"/>
</dbReference>
<sequence>MAHGTASCMTCPLKRSDELAARARLRLDNVLTDERSLVDLLRVVTVDVHEAASVEEALHRTITHICNHLGWPVGHAYVPAADDPSLLLPTALWHLSDEAKFATFKAVTEATQFTAGLGLPGRVLASKEPAWVRNVTVDANFPRARLARNLGVKAGFAFPVVVGADVVAVLEFFSDAEHADDGKFTATIGRIARQLGRIFERKHGQEMLSRERDFMAAVMDLVDGLIVVLDARGRIVRMNSAAEQALGSARGLREARFLWDLTPDPRASAQLKDLFEQLGAGGSKKQVEVPWAAADGARRVTAWSGAVLRGRDERVRFVIMTGIDLTERKRAEEERARLQEEVIKAQDAALAKLSVPLIPICDHVVVVPLIGPLEAGRVRRMIEALSRGIADRRTRIAIIDLTGVDEIDPPAMEALLEAVRVAGLLGARVVLTGIRPEVAQRLAERGADMGRCAVKSSLQSGIAFAMASR</sequence>
<feature type="domain" description="PAS" evidence="2">
    <location>
        <begin position="211"/>
        <end position="247"/>
    </location>
</feature>
<dbReference type="NCBIfam" id="TIGR00229">
    <property type="entry name" value="sensory_box"/>
    <property type="match status" value="1"/>
</dbReference>
<dbReference type="SMART" id="SM00065">
    <property type="entry name" value="GAF"/>
    <property type="match status" value="1"/>
</dbReference>
<dbReference type="InterPro" id="IPR000700">
    <property type="entry name" value="PAS-assoc_C"/>
</dbReference>
<dbReference type="AlphaFoldDB" id="A9GTD5"/>
<dbReference type="Gene3D" id="3.30.750.24">
    <property type="entry name" value="STAS domain"/>
    <property type="match status" value="1"/>
</dbReference>